<evidence type="ECO:0000256" key="1">
    <source>
        <dbReference type="SAM" id="Phobius"/>
    </source>
</evidence>
<reference evidence="2" key="1">
    <citation type="submission" date="2024-06" db="EMBL/GenBank/DDBJ databases">
        <title>Caulobacter inopinatus, sp. nov.</title>
        <authorList>
            <person name="Donachie S.P."/>
        </authorList>
    </citation>
    <scope>NUCLEOTIDE SEQUENCE</scope>
    <source>
        <strain evidence="2">73W</strain>
    </source>
</reference>
<dbReference type="RefSeq" id="WP_369060496.1">
    <property type="nucleotide sequence ID" value="NZ_CP158375.1"/>
</dbReference>
<sequence>MDLATKPPRAIWMLGVLTILPLFAASAVFCFGPSHLRAAGLVSLIAYATALLSYLGGIHAGLEIDKPQPRWLVLGLSLAAPAIAWLLLLGGDNFGPVWQIAGVLTALLLQWLWDATSHDGPSWRPRLRTLLTAGAAIALAVALEQAMSL</sequence>
<gene>
    <name evidence="2" type="ORF">ABOZ73_02680</name>
</gene>
<dbReference type="EMBL" id="CP158375">
    <property type="protein sequence ID" value="XDO97341.1"/>
    <property type="molecule type" value="Genomic_DNA"/>
</dbReference>
<evidence type="ECO:0000313" key="2">
    <source>
        <dbReference type="EMBL" id="XDO97341.1"/>
    </source>
</evidence>
<protein>
    <submittedName>
        <fullName evidence="2">DUF3429 domain-containing protein</fullName>
    </submittedName>
</protein>
<dbReference type="InterPro" id="IPR021836">
    <property type="entry name" value="DUF3429"/>
</dbReference>
<proteinExistence type="predicted"/>
<organism evidence="2">
    <name type="scientific">Caulobacter sp. 73W</name>
    <dbReference type="NCBI Taxonomy" id="3161137"/>
    <lineage>
        <taxon>Bacteria</taxon>
        <taxon>Pseudomonadati</taxon>
        <taxon>Pseudomonadota</taxon>
        <taxon>Alphaproteobacteria</taxon>
        <taxon>Caulobacterales</taxon>
        <taxon>Caulobacteraceae</taxon>
        <taxon>Caulobacter</taxon>
    </lineage>
</organism>
<keyword evidence="1" id="KW-0472">Membrane</keyword>
<accession>A0AB39KVU4</accession>
<feature type="transmembrane region" description="Helical" evidence="1">
    <location>
        <begin position="71"/>
        <end position="90"/>
    </location>
</feature>
<dbReference type="Pfam" id="PF11911">
    <property type="entry name" value="DUF3429"/>
    <property type="match status" value="1"/>
</dbReference>
<name>A0AB39KVU4_9CAUL</name>
<feature type="transmembrane region" description="Helical" evidence="1">
    <location>
        <begin position="40"/>
        <end position="59"/>
    </location>
</feature>
<keyword evidence="1" id="KW-1133">Transmembrane helix</keyword>
<dbReference type="AlphaFoldDB" id="A0AB39KVU4"/>
<feature type="transmembrane region" description="Helical" evidence="1">
    <location>
        <begin position="96"/>
        <end position="113"/>
    </location>
</feature>
<keyword evidence="1" id="KW-0812">Transmembrane</keyword>